<dbReference type="PANTHER" id="PTHR45947:SF3">
    <property type="entry name" value="SULFOQUINOVOSYL TRANSFERASE SQD2"/>
    <property type="match status" value="1"/>
</dbReference>
<organism evidence="3 4">
    <name type="scientific">Candidatus Falkowbacteria bacterium RIFCSPHIGHO2_02_FULL_45_15</name>
    <dbReference type="NCBI Taxonomy" id="1797987"/>
    <lineage>
        <taxon>Bacteria</taxon>
        <taxon>Candidatus Falkowiibacteriota</taxon>
    </lineage>
</organism>
<evidence type="ECO:0008006" key="5">
    <source>
        <dbReference type="Google" id="ProtNLM"/>
    </source>
</evidence>
<reference evidence="3 4" key="1">
    <citation type="journal article" date="2016" name="Nat. Commun.">
        <title>Thousands of microbial genomes shed light on interconnected biogeochemical processes in an aquifer system.</title>
        <authorList>
            <person name="Anantharaman K."/>
            <person name="Brown C.T."/>
            <person name="Hug L.A."/>
            <person name="Sharon I."/>
            <person name="Castelle C.J."/>
            <person name="Probst A.J."/>
            <person name="Thomas B.C."/>
            <person name="Singh A."/>
            <person name="Wilkins M.J."/>
            <person name="Karaoz U."/>
            <person name="Brodie E.L."/>
            <person name="Williams K.H."/>
            <person name="Hubbard S.S."/>
            <person name="Banfield J.F."/>
        </authorList>
    </citation>
    <scope>NUCLEOTIDE SEQUENCE [LARGE SCALE GENOMIC DNA]</scope>
</reference>
<dbReference type="AlphaFoldDB" id="A0A1F5RZJ3"/>
<comment type="caution">
    <text evidence="3">The sequence shown here is derived from an EMBL/GenBank/DDBJ whole genome shotgun (WGS) entry which is preliminary data.</text>
</comment>
<dbReference type="SUPFAM" id="SSF53756">
    <property type="entry name" value="UDP-Glycosyltransferase/glycogen phosphorylase"/>
    <property type="match status" value="1"/>
</dbReference>
<proteinExistence type="predicted"/>
<accession>A0A1F5RZJ3</accession>
<protein>
    <recommendedName>
        <fullName evidence="5">Glycosyl transferase family 1 domain-containing protein</fullName>
    </recommendedName>
</protein>
<dbReference type="Pfam" id="PF00534">
    <property type="entry name" value="Glycos_transf_1"/>
    <property type="match status" value="1"/>
</dbReference>
<sequence>MKILNISLDKNILDKDSAAAKRMVEYGNLVERYTILVLADRNQEFGLSDKVKVIAIRKSNKFFSLLKLKRRAAEVLNYENYNIITVQDAYFIGLIALKLAKKFHLGLEAQVHGFEKFSGVRKLLAKKVLRNADAVRVVSQRLKRQLIGDFGVAEEKITVVPIYSEHSTRNTQHITYTNDKFIFLTVGRLVPVKNVSLQIKATRHIVKQFPQAELWIVGDGEQRQALEELCYPLPVTRYVKFFGWQENVEKFYRQADVFLLTSNSEGWGLTVVEAATQGLPIIMTDVGLAGEVIKNNESGIVIPVDDQKELEKAMIKLIADAELRERLGRSAAEAVKKLPSQEETLALYKKSWQTAIDNKI</sequence>
<dbReference type="CDD" id="cd03801">
    <property type="entry name" value="GT4_PimA-like"/>
    <property type="match status" value="1"/>
</dbReference>
<evidence type="ECO:0000259" key="1">
    <source>
        <dbReference type="Pfam" id="PF00534"/>
    </source>
</evidence>
<dbReference type="EMBL" id="MFFU01000003">
    <property type="protein sequence ID" value="OGF19859.1"/>
    <property type="molecule type" value="Genomic_DNA"/>
</dbReference>
<dbReference type="Proteomes" id="UP000177691">
    <property type="component" value="Unassembled WGS sequence"/>
</dbReference>
<evidence type="ECO:0000313" key="3">
    <source>
        <dbReference type="EMBL" id="OGF19859.1"/>
    </source>
</evidence>
<gene>
    <name evidence="3" type="ORF">A3D54_03385</name>
</gene>
<dbReference type="Pfam" id="PF13439">
    <property type="entry name" value="Glyco_transf_4"/>
    <property type="match status" value="1"/>
</dbReference>
<dbReference type="Gene3D" id="3.40.50.2000">
    <property type="entry name" value="Glycogen Phosphorylase B"/>
    <property type="match status" value="2"/>
</dbReference>
<evidence type="ECO:0000259" key="2">
    <source>
        <dbReference type="Pfam" id="PF13439"/>
    </source>
</evidence>
<feature type="domain" description="Glycosyltransferase subfamily 4-like N-terminal" evidence="2">
    <location>
        <begin position="50"/>
        <end position="161"/>
    </location>
</feature>
<name>A0A1F5RZJ3_9BACT</name>
<dbReference type="PANTHER" id="PTHR45947">
    <property type="entry name" value="SULFOQUINOVOSYL TRANSFERASE SQD2"/>
    <property type="match status" value="1"/>
</dbReference>
<feature type="domain" description="Glycosyl transferase family 1" evidence="1">
    <location>
        <begin position="178"/>
        <end position="332"/>
    </location>
</feature>
<dbReference type="InterPro" id="IPR050194">
    <property type="entry name" value="Glycosyltransferase_grp1"/>
</dbReference>
<dbReference type="InterPro" id="IPR028098">
    <property type="entry name" value="Glyco_trans_4-like_N"/>
</dbReference>
<evidence type="ECO:0000313" key="4">
    <source>
        <dbReference type="Proteomes" id="UP000177691"/>
    </source>
</evidence>
<dbReference type="GO" id="GO:0016757">
    <property type="term" value="F:glycosyltransferase activity"/>
    <property type="evidence" value="ECO:0007669"/>
    <property type="project" value="InterPro"/>
</dbReference>
<dbReference type="InterPro" id="IPR001296">
    <property type="entry name" value="Glyco_trans_1"/>
</dbReference>